<protein>
    <recommendedName>
        <fullName evidence="6">Bifunctional diguanylate cyclase/phosphodiesterase</fullName>
    </recommendedName>
</protein>
<feature type="domain" description="PAS" evidence="1">
    <location>
        <begin position="38"/>
        <end position="93"/>
    </location>
</feature>
<dbReference type="PROSITE" id="PS50883">
    <property type="entry name" value="EAL"/>
    <property type="match status" value="1"/>
</dbReference>
<evidence type="ECO:0000313" key="5">
    <source>
        <dbReference type="Proteomes" id="UP000321181"/>
    </source>
</evidence>
<dbReference type="Pfam" id="PF00990">
    <property type="entry name" value="GGDEF"/>
    <property type="match status" value="1"/>
</dbReference>
<feature type="domain" description="GGDEF" evidence="3">
    <location>
        <begin position="581"/>
        <end position="714"/>
    </location>
</feature>
<dbReference type="PANTHER" id="PTHR44757">
    <property type="entry name" value="DIGUANYLATE CYCLASE DGCP"/>
    <property type="match status" value="1"/>
</dbReference>
<dbReference type="InterPro" id="IPR000014">
    <property type="entry name" value="PAS"/>
</dbReference>
<dbReference type="PANTHER" id="PTHR44757:SF2">
    <property type="entry name" value="BIOFILM ARCHITECTURE MAINTENANCE PROTEIN MBAA"/>
    <property type="match status" value="1"/>
</dbReference>
<reference evidence="4 5" key="1">
    <citation type="submission" date="2019-07" db="EMBL/GenBank/DDBJ databases">
        <title>Whole genome shotgun sequence of Cellulomonas aerilata NBRC 106308.</title>
        <authorList>
            <person name="Hosoyama A."/>
            <person name="Uohara A."/>
            <person name="Ohji S."/>
            <person name="Ichikawa N."/>
        </authorList>
    </citation>
    <scope>NUCLEOTIDE SEQUENCE [LARGE SCALE GENOMIC DNA]</scope>
    <source>
        <strain evidence="4 5">NBRC 106308</strain>
    </source>
</reference>
<dbReference type="Pfam" id="PF13185">
    <property type="entry name" value="GAF_2"/>
    <property type="match status" value="1"/>
</dbReference>
<evidence type="ECO:0000259" key="2">
    <source>
        <dbReference type="PROSITE" id="PS50883"/>
    </source>
</evidence>
<sequence>MGTATRSDTGGERVGMAFDVGRVDFERFLSLSSDLLCVLLLDPELRVVYLNAGWSRELGWSTEDLDSRPLMSFVHDDDVADTRRSLDRLSAGARVVDFEMRCVHRDGTYRHLAWSAWLDREEQLIYAVARDVTLTYRRQRERRAAHQVWLALASERSLDDLGSIISEQARQLTGAIGVVTTLTAAAGSPASYCYPVDLDRPADDPAVVLVREKEGTEDLGTIEWWLADGVSTAERERLTALLTDFADVIALTLGRFRAEQVAEVALARNFELLNSISDAFYALDRNWCFTYLNAAAERALVRSSADLLGKSLWEEFPETRGTRFESAYRQAVEEAHPVAFTEHYPPLHGWFDVRAHPSAQGLAVFFIDVTGRHQVSRALEQRAHQQQAVAMLGQRALTGIAVDDLFREAVAEVQRSLQIPMVTVDELVDDGQTLQVRARTDQAPSIGARHRVKPADGTALLDALGTGSSTMADDAGAHDGQPQRPAEMVALHIDAAVPIVAGGRVWGALTVGADGQGGVDTPDVAFLQQVANVLSAALDRQHAETRLRHQADHDVLTRLPNRSLLRSRVDDEVERALLAGHDMALLLLDLDGFKDVNDHLGHAAGDTLLEHLATRLTRTIAGHGTVARLGGDEFAVCVPGPVGEADVTDLAQRILHAVEEPVTLDEMDVRVSGSIGAVLAPTYGTDSSTVLRHADVAMYRAKRAAGGSFVFYDPVTDAARGERLAMITELRSAIDSGQLELHYQPVVDMVTGRAISMEALVRWRHPTRGLMPPGGFIPLAEQTGLIGALTLWVVRRAGEQARLWWQGGIRMPVAVNISVDSLIDPAVAHEVVRLLVAAAGELTVEVTESALMNDRGRQVLADLAAANVSCAIDDFGTGYSALAYLRSLPVSAIKIDRTFITDLAHGAGVDLAIIRSVVDLATALGMEVIAEGVETAEIERKLLDAGVRRAQGFHYARPMPPSDLGPWLTASRP</sequence>
<dbReference type="InterPro" id="IPR003018">
    <property type="entry name" value="GAF"/>
</dbReference>
<dbReference type="InterPro" id="IPR035919">
    <property type="entry name" value="EAL_sf"/>
</dbReference>
<dbReference type="Proteomes" id="UP000321181">
    <property type="component" value="Unassembled WGS sequence"/>
</dbReference>
<dbReference type="Pfam" id="PF08447">
    <property type="entry name" value="PAS_3"/>
    <property type="match status" value="1"/>
</dbReference>
<dbReference type="PROSITE" id="PS50112">
    <property type="entry name" value="PAS"/>
    <property type="match status" value="2"/>
</dbReference>
<feature type="domain" description="EAL" evidence="2">
    <location>
        <begin position="723"/>
        <end position="972"/>
    </location>
</feature>
<dbReference type="InterPro" id="IPR043128">
    <property type="entry name" value="Rev_trsase/Diguanyl_cyclase"/>
</dbReference>
<evidence type="ECO:0000313" key="4">
    <source>
        <dbReference type="EMBL" id="GEO33521.1"/>
    </source>
</evidence>
<dbReference type="CDD" id="cd01949">
    <property type="entry name" value="GGDEF"/>
    <property type="match status" value="1"/>
</dbReference>
<dbReference type="Gene3D" id="3.30.450.40">
    <property type="match status" value="1"/>
</dbReference>
<dbReference type="InterPro" id="IPR013655">
    <property type="entry name" value="PAS_fold_3"/>
</dbReference>
<dbReference type="InterPro" id="IPR013656">
    <property type="entry name" value="PAS_4"/>
</dbReference>
<dbReference type="SMART" id="SM00091">
    <property type="entry name" value="PAS"/>
    <property type="match status" value="2"/>
</dbReference>
<dbReference type="InterPro" id="IPR001633">
    <property type="entry name" value="EAL_dom"/>
</dbReference>
<gene>
    <name evidence="4" type="ORF">CAE01nite_12460</name>
</gene>
<dbReference type="InterPro" id="IPR029016">
    <property type="entry name" value="GAF-like_dom_sf"/>
</dbReference>
<name>A0A512DAK6_9CELL</name>
<dbReference type="NCBIfam" id="TIGR00254">
    <property type="entry name" value="GGDEF"/>
    <property type="match status" value="1"/>
</dbReference>
<dbReference type="SMART" id="SM00267">
    <property type="entry name" value="GGDEF"/>
    <property type="match status" value="1"/>
</dbReference>
<accession>A0A512DAK6</accession>
<evidence type="ECO:0000259" key="3">
    <source>
        <dbReference type="PROSITE" id="PS50887"/>
    </source>
</evidence>
<dbReference type="SUPFAM" id="SSF55785">
    <property type="entry name" value="PYP-like sensor domain (PAS domain)"/>
    <property type="match status" value="2"/>
</dbReference>
<proteinExistence type="predicted"/>
<dbReference type="InterPro" id="IPR029787">
    <property type="entry name" value="Nucleotide_cyclase"/>
</dbReference>
<dbReference type="NCBIfam" id="TIGR00229">
    <property type="entry name" value="sensory_box"/>
    <property type="match status" value="1"/>
</dbReference>
<dbReference type="Gene3D" id="3.30.70.270">
    <property type="match status" value="1"/>
</dbReference>
<comment type="caution">
    <text evidence="4">The sequence shown here is derived from an EMBL/GenBank/DDBJ whole genome shotgun (WGS) entry which is preliminary data.</text>
</comment>
<dbReference type="CDD" id="cd01948">
    <property type="entry name" value="EAL"/>
    <property type="match status" value="1"/>
</dbReference>
<organism evidence="4 5">
    <name type="scientific">Cellulomonas aerilata</name>
    <dbReference type="NCBI Taxonomy" id="515326"/>
    <lineage>
        <taxon>Bacteria</taxon>
        <taxon>Bacillati</taxon>
        <taxon>Actinomycetota</taxon>
        <taxon>Actinomycetes</taxon>
        <taxon>Micrococcales</taxon>
        <taxon>Cellulomonadaceae</taxon>
        <taxon>Cellulomonas</taxon>
    </lineage>
</organism>
<dbReference type="Pfam" id="PF00563">
    <property type="entry name" value="EAL"/>
    <property type="match status" value="1"/>
</dbReference>
<dbReference type="Pfam" id="PF08448">
    <property type="entry name" value="PAS_4"/>
    <property type="match status" value="1"/>
</dbReference>
<dbReference type="EMBL" id="BJYY01000010">
    <property type="protein sequence ID" value="GEO33521.1"/>
    <property type="molecule type" value="Genomic_DNA"/>
</dbReference>
<dbReference type="SUPFAM" id="SSF55073">
    <property type="entry name" value="Nucleotide cyclase"/>
    <property type="match status" value="1"/>
</dbReference>
<dbReference type="SUPFAM" id="SSF55781">
    <property type="entry name" value="GAF domain-like"/>
    <property type="match status" value="1"/>
</dbReference>
<dbReference type="Gene3D" id="3.20.20.450">
    <property type="entry name" value="EAL domain"/>
    <property type="match status" value="1"/>
</dbReference>
<evidence type="ECO:0008006" key="6">
    <source>
        <dbReference type="Google" id="ProtNLM"/>
    </source>
</evidence>
<dbReference type="PROSITE" id="PS50887">
    <property type="entry name" value="GGDEF"/>
    <property type="match status" value="1"/>
</dbReference>
<dbReference type="InterPro" id="IPR052155">
    <property type="entry name" value="Biofilm_reg_signaling"/>
</dbReference>
<keyword evidence="5" id="KW-1185">Reference proteome</keyword>
<feature type="domain" description="PAS" evidence="1">
    <location>
        <begin position="265"/>
        <end position="335"/>
    </location>
</feature>
<dbReference type="Gene3D" id="3.30.450.20">
    <property type="entry name" value="PAS domain"/>
    <property type="match status" value="2"/>
</dbReference>
<dbReference type="AlphaFoldDB" id="A0A512DAK6"/>
<dbReference type="InterPro" id="IPR000160">
    <property type="entry name" value="GGDEF_dom"/>
</dbReference>
<evidence type="ECO:0000259" key="1">
    <source>
        <dbReference type="PROSITE" id="PS50112"/>
    </source>
</evidence>
<dbReference type="SMART" id="SM00052">
    <property type="entry name" value="EAL"/>
    <property type="match status" value="1"/>
</dbReference>
<dbReference type="CDD" id="cd00130">
    <property type="entry name" value="PAS"/>
    <property type="match status" value="2"/>
</dbReference>
<dbReference type="SMART" id="SM00065">
    <property type="entry name" value="GAF"/>
    <property type="match status" value="1"/>
</dbReference>
<dbReference type="InterPro" id="IPR035965">
    <property type="entry name" value="PAS-like_dom_sf"/>
</dbReference>
<dbReference type="SUPFAM" id="SSF141868">
    <property type="entry name" value="EAL domain-like"/>
    <property type="match status" value="1"/>
</dbReference>